<dbReference type="PROSITE" id="PS51826">
    <property type="entry name" value="PSBD"/>
    <property type="match status" value="1"/>
</dbReference>
<feature type="region of interest" description="Disordered" evidence="10">
    <location>
        <begin position="77"/>
        <end position="150"/>
    </location>
</feature>
<gene>
    <name evidence="13" type="primary">aceF</name>
    <name evidence="13" type="ORF">GCM10023151_18420</name>
</gene>
<protein>
    <recommendedName>
        <fullName evidence="9">Acetyltransferase component of pyruvate dehydrogenase complex</fullName>
        <ecNumber evidence="9">2.3.1.12</ecNumber>
    </recommendedName>
</protein>
<dbReference type="InterPro" id="IPR000089">
    <property type="entry name" value="Biotin_lipoyl"/>
</dbReference>
<keyword evidence="14" id="KW-1185">Reference proteome</keyword>
<evidence type="ECO:0000256" key="10">
    <source>
        <dbReference type="SAM" id="MobiDB-lite"/>
    </source>
</evidence>
<dbReference type="Gene3D" id="4.10.320.10">
    <property type="entry name" value="E3-binding domain"/>
    <property type="match status" value="1"/>
</dbReference>
<dbReference type="InterPro" id="IPR003016">
    <property type="entry name" value="2-oxoA_DH_lipoyl-BS"/>
</dbReference>
<comment type="function">
    <text evidence="7">The pyruvate dehydrogenase complex catalyzes the overall conversion of pyruvate to acetyl-CoA and CO(2). It contains multiple copies of three enzymatic components: pyruvate dehydrogenase (E1), dihydrolipoamide acetyltransferase (E2) and lipoamide dehydrogenase (E3).</text>
</comment>
<evidence type="ECO:0000313" key="14">
    <source>
        <dbReference type="Proteomes" id="UP001501011"/>
    </source>
</evidence>
<dbReference type="RefSeq" id="WP_345292928.1">
    <property type="nucleotide sequence ID" value="NZ_BAABFV010000002.1"/>
</dbReference>
<dbReference type="SUPFAM" id="SSF47005">
    <property type="entry name" value="Peripheral subunit-binding domain of 2-oxo acid dehydrogenase complex"/>
    <property type="match status" value="1"/>
</dbReference>
<dbReference type="Gene3D" id="3.30.559.10">
    <property type="entry name" value="Chloramphenicol acetyltransferase-like domain"/>
    <property type="match status" value="1"/>
</dbReference>
<evidence type="ECO:0000256" key="7">
    <source>
        <dbReference type="ARBA" id="ARBA00025211"/>
    </source>
</evidence>
<feature type="compositionally biased region" description="Acidic residues" evidence="10">
    <location>
        <begin position="96"/>
        <end position="110"/>
    </location>
</feature>
<comment type="catalytic activity">
    <reaction evidence="8 9">
        <text>N(6)-[(R)-dihydrolipoyl]-L-lysyl-[protein] + acetyl-CoA = N(6)-[(R)-S(8)-acetyldihydrolipoyl]-L-lysyl-[protein] + CoA</text>
        <dbReference type="Rhea" id="RHEA:17017"/>
        <dbReference type="Rhea" id="RHEA-COMP:10475"/>
        <dbReference type="Rhea" id="RHEA-COMP:10478"/>
        <dbReference type="ChEBI" id="CHEBI:57287"/>
        <dbReference type="ChEBI" id="CHEBI:57288"/>
        <dbReference type="ChEBI" id="CHEBI:83100"/>
        <dbReference type="ChEBI" id="CHEBI:83111"/>
        <dbReference type="EC" id="2.3.1.12"/>
    </reaction>
</comment>
<dbReference type="NCBIfam" id="TIGR01348">
    <property type="entry name" value="PDHac_trf_long"/>
    <property type="match status" value="1"/>
</dbReference>
<name>A0ABP8IMF6_9GAMM</name>
<dbReference type="EMBL" id="BAABFV010000002">
    <property type="protein sequence ID" value="GAA4363343.1"/>
    <property type="molecule type" value="Genomic_DNA"/>
</dbReference>
<dbReference type="InterPro" id="IPR050743">
    <property type="entry name" value="2-oxoacid_DH_E2_comp"/>
</dbReference>
<evidence type="ECO:0000313" key="13">
    <source>
        <dbReference type="EMBL" id="GAA4363343.1"/>
    </source>
</evidence>
<feature type="compositionally biased region" description="Acidic residues" evidence="10">
    <location>
        <begin position="213"/>
        <end position="223"/>
    </location>
</feature>
<dbReference type="PROSITE" id="PS50968">
    <property type="entry name" value="BIOTINYL_LIPOYL"/>
    <property type="match status" value="2"/>
</dbReference>
<dbReference type="SUPFAM" id="SSF52777">
    <property type="entry name" value="CoA-dependent acyltransferases"/>
    <property type="match status" value="1"/>
</dbReference>
<evidence type="ECO:0000259" key="11">
    <source>
        <dbReference type="PROSITE" id="PS50968"/>
    </source>
</evidence>
<dbReference type="InterPro" id="IPR011053">
    <property type="entry name" value="Single_hybrid_motif"/>
</dbReference>
<feature type="region of interest" description="Disordered" evidence="10">
    <location>
        <begin position="195"/>
        <end position="253"/>
    </location>
</feature>
<organism evidence="13 14">
    <name type="scientific">Kangiella marina</name>
    <dbReference type="NCBI Taxonomy" id="1079178"/>
    <lineage>
        <taxon>Bacteria</taxon>
        <taxon>Pseudomonadati</taxon>
        <taxon>Pseudomonadota</taxon>
        <taxon>Gammaproteobacteria</taxon>
        <taxon>Kangiellales</taxon>
        <taxon>Kangiellaceae</taxon>
        <taxon>Kangiella</taxon>
    </lineage>
</organism>
<proteinExistence type="inferred from homology"/>
<evidence type="ECO:0000256" key="6">
    <source>
        <dbReference type="ARBA" id="ARBA00023315"/>
    </source>
</evidence>
<dbReference type="InterPro" id="IPR023213">
    <property type="entry name" value="CAT-like_dom_sf"/>
</dbReference>
<reference evidence="14" key="1">
    <citation type="journal article" date="2019" name="Int. J. Syst. Evol. Microbiol.">
        <title>The Global Catalogue of Microorganisms (GCM) 10K type strain sequencing project: providing services to taxonomists for standard genome sequencing and annotation.</title>
        <authorList>
            <consortium name="The Broad Institute Genomics Platform"/>
            <consortium name="The Broad Institute Genome Sequencing Center for Infectious Disease"/>
            <person name="Wu L."/>
            <person name="Ma J."/>
        </authorList>
    </citation>
    <scope>NUCLEOTIDE SEQUENCE [LARGE SCALE GENOMIC DNA]</scope>
    <source>
        <strain evidence="14">JCM 17728</strain>
    </source>
</reference>
<comment type="similarity">
    <text evidence="1 9">Belongs to the 2-oxoacid dehydrogenase family.</text>
</comment>
<evidence type="ECO:0000256" key="3">
    <source>
        <dbReference type="ARBA" id="ARBA00022679"/>
    </source>
</evidence>
<evidence type="ECO:0000256" key="9">
    <source>
        <dbReference type="RuleBase" id="RU361137"/>
    </source>
</evidence>
<dbReference type="InterPro" id="IPR006256">
    <property type="entry name" value="AcTrfase_Pyrv_DH_cplx"/>
</dbReference>
<evidence type="ECO:0000256" key="5">
    <source>
        <dbReference type="ARBA" id="ARBA00022823"/>
    </source>
</evidence>
<feature type="domain" description="Peripheral subunit-binding (PSBD)" evidence="12">
    <location>
        <begin position="267"/>
        <end position="304"/>
    </location>
</feature>
<dbReference type="CDD" id="cd06849">
    <property type="entry name" value="lipoyl_domain"/>
    <property type="match status" value="2"/>
</dbReference>
<dbReference type="SUPFAM" id="SSF51230">
    <property type="entry name" value="Single hybrid motif"/>
    <property type="match status" value="2"/>
</dbReference>
<comment type="subunit">
    <text evidence="2 9">Forms a 24-polypeptide structural core with octahedral symmetry.</text>
</comment>
<sequence>MANLTEVKVPDIGDASGVDVIEVLVNVGDEISVDDGLIVLETDKATMEVPSSDAGVVKSIEIKVGDKVSEGDLILKIEASESSSDDSSDSDSGSESTEDNSSDNSTESDDSQPGSAENKGEQKASKPKSSGGSRSEPITIPDIGDSEGVDVIEVSVKEGDDVEKDDSLIVLETEKATMEVPSPFAGTIESMSVKVGDKVSHGDQIGTMKVTDDTGDESSEEDSSAQASEPKAEKETSVKDEPMPKSEYKPAPVTVEPFERSEGDVIHASPAVRRLAREFGADLSKIKGSGRKNRIMKEDVQSYIKFELSRPKATANTGAGAPADLPDIDFSKFGEVEEKSLSRIQKISSVTLQRNWNLIPHVTQHDEADITELDKFRKSMKEEAAKEGVRLTPLAFIMKALVASLKAFPTFNSSLAADGETLILKKYFNIGVAVDTPDGLVVPVIREVDKKSVYQLAEELAEMSEKARDKKLTAKDMQGSSMTISSLGGIGGTSFTPIVNWPDVAILGLSRNQMKPVWNGKDFEPRMMLPMSLSYDHRVIDGAVAARFTVHLSKMLADIRRTIL</sequence>
<keyword evidence="5 9" id="KW-0450">Lipoyl</keyword>
<dbReference type="InterPro" id="IPR004167">
    <property type="entry name" value="PSBD"/>
</dbReference>
<accession>A0ABP8IMF6</accession>
<feature type="domain" description="Lipoyl-binding" evidence="11">
    <location>
        <begin position="135"/>
        <end position="209"/>
    </location>
</feature>
<dbReference type="Proteomes" id="UP001501011">
    <property type="component" value="Unassembled WGS sequence"/>
</dbReference>
<comment type="cofactor">
    <cofactor evidence="9">
        <name>(R)-lipoate</name>
        <dbReference type="ChEBI" id="CHEBI:83088"/>
    </cofactor>
    <text evidence="9">Binds 2 lipoyl cofactors covalently.</text>
</comment>
<dbReference type="PANTHER" id="PTHR43178">
    <property type="entry name" value="DIHYDROLIPOAMIDE ACETYLTRANSFERASE COMPONENT OF PYRUVATE DEHYDROGENASE COMPLEX"/>
    <property type="match status" value="1"/>
</dbReference>
<dbReference type="PANTHER" id="PTHR43178:SF2">
    <property type="entry name" value="DIHYDROLIPOYLLYSINE-RESIDUE ACETYLTRANSFERASE COMPONENT OF PYRUVATE DEHYDROGENASE COMPLEX"/>
    <property type="match status" value="1"/>
</dbReference>
<dbReference type="EC" id="2.3.1.12" evidence="9"/>
<feature type="domain" description="Lipoyl-binding" evidence="11">
    <location>
        <begin position="4"/>
        <end position="78"/>
    </location>
</feature>
<keyword evidence="4" id="KW-0677">Repeat</keyword>
<comment type="caution">
    <text evidence="13">The sequence shown here is derived from an EMBL/GenBank/DDBJ whole genome shotgun (WGS) entry which is preliminary data.</text>
</comment>
<dbReference type="Pfam" id="PF00198">
    <property type="entry name" value="2-oxoacid_dh"/>
    <property type="match status" value="1"/>
</dbReference>
<dbReference type="PROSITE" id="PS00189">
    <property type="entry name" value="LIPOYL"/>
    <property type="match status" value="2"/>
</dbReference>
<dbReference type="Pfam" id="PF00364">
    <property type="entry name" value="Biotin_lipoyl"/>
    <property type="match status" value="2"/>
</dbReference>
<dbReference type="InterPro" id="IPR036625">
    <property type="entry name" value="E3-bd_dom_sf"/>
</dbReference>
<dbReference type="InterPro" id="IPR001078">
    <property type="entry name" value="2-oxoacid_DH_actylTfrase"/>
</dbReference>
<dbReference type="Pfam" id="PF02817">
    <property type="entry name" value="E3_binding"/>
    <property type="match status" value="1"/>
</dbReference>
<evidence type="ECO:0000256" key="2">
    <source>
        <dbReference type="ARBA" id="ARBA00011484"/>
    </source>
</evidence>
<keyword evidence="3 9" id="KW-0808">Transferase</keyword>
<feature type="compositionally biased region" description="Basic and acidic residues" evidence="10">
    <location>
        <begin position="230"/>
        <end position="248"/>
    </location>
</feature>
<keyword evidence="6 9" id="KW-0012">Acyltransferase</keyword>
<evidence type="ECO:0000256" key="8">
    <source>
        <dbReference type="ARBA" id="ARBA00048370"/>
    </source>
</evidence>
<evidence type="ECO:0000256" key="1">
    <source>
        <dbReference type="ARBA" id="ARBA00007317"/>
    </source>
</evidence>
<evidence type="ECO:0000256" key="4">
    <source>
        <dbReference type="ARBA" id="ARBA00022737"/>
    </source>
</evidence>
<evidence type="ECO:0000259" key="12">
    <source>
        <dbReference type="PROSITE" id="PS51826"/>
    </source>
</evidence>
<dbReference type="Gene3D" id="2.40.50.100">
    <property type="match status" value="2"/>
</dbReference>